<name>G2QLL0_THET4</name>
<gene>
    <name evidence="2" type="ORF">MYCTH_2310501</name>
</gene>
<sequence length="193" mass="22312">MFGCLSITTFFSFWKEKKNNTGDHRPKNEKQKEPAYTPITMTNQFDHPSPYPPLRGAVRPVSYAHQYYRVCPYGRRRRSHVPPPRSPRSRLPPQREGDEEEEKPEKPTGNPSEKDYELQGVHGRDFQAEADAMKKTKEEEMVVEKEEEERKRQAMLAWMSAESETEDSESESGEGTSKKKKGLVTFAAWVMEG</sequence>
<keyword evidence="3" id="KW-1185">Reference proteome</keyword>
<accession>G2QLL0</accession>
<feature type="region of interest" description="Disordered" evidence="1">
    <location>
        <begin position="75"/>
        <end position="181"/>
    </location>
</feature>
<feature type="compositionally biased region" description="Basic and acidic residues" evidence="1">
    <location>
        <begin position="17"/>
        <end position="33"/>
    </location>
</feature>
<dbReference type="KEGG" id="mtm:MYCTH_2310501"/>
<proteinExistence type="predicted"/>
<dbReference type="VEuPathDB" id="FungiDB:MYCTH_2310501"/>
<dbReference type="HOGENOM" id="CLU_1409699_0_0_1"/>
<feature type="compositionally biased region" description="Basic and acidic residues" evidence="1">
    <location>
        <begin position="112"/>
        <end position="152"/>
    </location>
</feature>
<evidence type="ECO:0000313" key="3">
    <source>
        <dbReference type="Proteomes" id="UP000007322"/>
    </source>
</evidence>
<reference evidence="2 3" key="1">
    <citation type="journal article" date="2011" name="Nat. Biotechnol.">
        <title>Comparative genomic analysis of the thermophilic biomass-degrading fungi Myceliophthora thermophila and Thielavia terrestris.</title>
        <authorList>
            <person name="Berka R.M."/>
            <person name="Grigoriev I.V."/>
            <person name="Otillar R."/>
            <person name="Salamov A."/>
            <person name="Grimwood J."/>
            <person name="Reid I."/>
            <person name="Ishmael N."/>
            <person name="John T."/>
            <person name="Darmond C."/>
            <person name="Moisan M.-C."/>
            <person name="Henrissat B."/>
            <person name="Coutinho P.M."/>
            <person name="Lombard V."/>
            <person name="Natvig D.O."/>
            <person name="Lindquist E."/>
            <person name="Schmutz J."/>
            <person name="Lucas S."/>
            <person name="Harris P."/>
            <person name="Powlowski J."/>
            <person name="Bellemare A."/>
            <person name="Taylor D."/>
            <person name="Butler G."/>
            <person name="de Vries R.P."/>
            <person name="Allijn I.E."/>
            <person name="van den Brink J."/>
            <person name="Ushinsky S."/>
            <person name="Storms R."/>
            <person name="Powell A.J."/>
            <person name="Paulsen I.T."/>
            <person name="Elbourne L.D.H."/>
            <person name="Baker S.E."/>
            <person name="Magnuson J."/>
            <person name="LaBoissiere S."/>
            <person name="Clutterbuck A.J."/>
            <person name="Martinez D."/>
            <person name="Wogulis M."/>
            <person name="de Leon A.L."/>
            <person name="Rey M.W."/>
            <person name="Tsang A."/>
        </authorList>
    </citation>
    <scope>NUCLEOTIDE SEQUENCE [LARGE SCALE GENOMIC DNA]</scope>
    <source>
        <strain evidence="3">ATCC 42464 / BCRC 31852 / DSM 1799</strain>
    </source>
</reference>
<dbReference type="Proteomes" id="UP000007322">
    <property type="component" value="Chromosome 6"/>
</dbReference>
<dbReference type="AlphaFoldDB" id="G2QLL0"/>
<feature type="region of interest" description="Disordered" evidence="1">
    <location>
        <begin position="17"/>
        <end position="57"/>
    </location>
</feature>
<evidence type="ECO:0000313" key="2">
    <source>
        <dbReference type="EMBL" id="AEO60840.1"/>
    </source>
</evidence>
<dbReference type="EMBL" id="CP003007">
    <property type="protein sequence ID" value="AEO60840.1"/>
    <property type="molecule type" value="Genomic_DNA"/>
</dbReference>
<feature type="compositionally biased region" description="Acidic residues" evidence="1">
    <location>
        <begin position="163"/>
        <end position="172"/>
    </location>
</feature>
<dbReference type="InParanoid" id="G2QLL0"/>
<protein>
    <submittedName>
        <fullName evidence="2">Uncharacterized protein</fullName>
    </submittedName>
</protein>
<dbReference type="GeneID" id="11514144"/>
<dbReference type="RefSeq" id="XP_003666085.1">
    <property type="nucleotide sequence ID" value="XM_003666037.1"/>
</dbReference>
<evidence type="ECO:0000256" key="1">
    <source>
        <dbReference type="SAM" id="MobiDB-lite"/>
    </source>
</evidence>
<organism evidence="2 3">
    <name type="scientific">Thermothelomyces thermophilus (strain ATCC 42464 / BCRC 31852 / DSM 1799)</name>
    <name type="common">Sporotrichum thermophile</name>
    <dbReference type="NCBI Taxonomy" id="573729"/>
    <lineage>
        <taxon>Eukaryota</taxon>
        <taxon>Fungi</taxon>
        <taxon>Dikarya</taxon>
        <taxon>Ascomycota</taxon>
        <taxon>Pezizomycotina</taxon>
        <taxon>Sordariomycetes</taxon>
        <taxon>Sordariomycetidae</taxon>
        <taxon>Sordariales</taxon>
        <taxon>Chaetomiaceae</taxon>
        <taxon>Thermothelomyces</taxon>
    </lineage>
</organism>